<dbReference type="PANTHER" id="PTHR40082:SF1">
    <property type="entry name" value="BLR5956 PROTEIN"/>
    <property type="match status" value="1"/>
</dbReference>
<feature type="compositionally biased region" description="Polar residues" evidence="1">
    <location>
        <begin position="277"/>
        <end position="290"/>
    </location>
</feature>
<dbReference type="CDD" id="cd06578">
    <property type="entry name" value="HemD"/>
    <property type="match status" value="1"/>
</dbReference>
<feature type="compositionally biased region" description="Polar residues" evidence="1">
    <location>
        <begin position="132"/>
        <end position="151"/>
    </location>
</feature>
<dbReference type="InterPro" id="IPR036108">
    <property type="entry name" value="4pyrrol_syn_uPrphyn_synt_sf"/>
</dbReference>
<dbReference type="SUPFAM" id="SSF69618">
    <property type="entry name" value="HemD-like"/>
    <property type="match status" value="1"/>
</dbReference>
<accession>A0ABS1SM44</accession>
<organism evidence="3 4">
    <name type="scientific">Leucobacter chromiireducens subsp. chromiireducens</name>
    <dbReference type="NCBI Taxonomy" id="660067"/>
    <lineage>
        <taxon>Bacteria</taxon>
        <taxon>Bacillati</taxon>
        <taxon>Actinomycetota</taxon>
        <taxon>Actinomycetes</taxon>
        <taxon>Micrococcales</taxon>
        <taxon>Microbacteriaceae</taxon>
        <taxon>Leucobacter</taxon>
    </lineage>
</organism>
<keyword evidence="4" id="KW-1185">Reference proteome</keyword>
<evidence type="ECO:0000256" key="1">
    <source>
        <dbReference type="SAM" id="MobiDB-lite"/>
    </source>
</evidence>
<comment type="caution">
    <text evidence="3">The sequence shown here is derived from an EMBL/GenBank/DDBJ whole genome shotgun (WGS) entry which is preliminary data.</text>
</comment>
<dbReference type="RefSeq" id="WP_202381153.1">
    <property type="nucleotide sequence ID" value="NZ_BAAAMA010000004.1"/>
</dbReference>
<dbReference type="InterPro" id="IPR039793">
    <property type="entry name" value="UROS/Hem4"/>
</dbReference>
<name>A0ABS1SM44_9MICO</name>
<dbReference type="InterPro" id="IPR003754">
    <property type="entry name" value="4pyrrol_synth_uPrphyn_synth"/>
</dbReference>
<reference evidence="3 4" key="1">
    <citation type="submission" date="2018-09" db="EMBL/GenBank/DDBJ databases">
        <title>Comparative genomics of Leucobacter spp.</title>
        <authorList>
            <person name="Reis A.C."/>
            <person name="Kolvenbach B.A."/>
            <person name="Corvini P.F.X."/>
            <person name="Nunes O.C."/>
        </authorList>
    </citation>
    <scope>NUCLEOTIDE SEQUENCE [LARGE SCALE GENOMIC DNA]</scope>
    <source>
        <strain evidence="3 4">L-1</strain>
    </source>
</reference>
<gene>
    <name evidence="3" type="ORF">D3226_04420</name>
</gene>
<feature type="domain" description="Tetrapyrrole biosynthesis uroporphyrinogen III synthase" evidence="2">
    <location>
        <begin position="26"/>
        <end position="264"/>
    </location>
</feature>
<feature type="region of interest" description="Disordered" evidence="1">
    <location>
        <begin position="277"/>
        <end position="296"/>
    </location>
</feature>
<proteinExistence type="predicted"/>
<evidence type="ECO:0000259" key="2">
    <source>
        <dbReference type="Pfam" id="PF02602"/>
    </source>
</evidence>
<dbReference type="Proteomes" id="UP001646141">
    <property type="component" value="Unassembled WGS sequence"/>
</dbReference>
<protein>
    <submittedName>
        <fullName evidence="3">Uroporphyrinogen-III synthase</fullName>
    </submittedName>
</protein>
<dbReference type="PANTHER" id="PTHR40082">
    <property type="entry name" value="BLR5956 PROTEIN"/>
    <property type="match status" value="1"/>
</dbReference>
<sequence>MSSPVLPPLTGLRILIPRSAESAHVTAREVRRRGGVPVVLPLITSAPPADTAPLTAAIERWHRGAYAWLAVTSAAGAAALRAARVRPVAGSRIAAVGPATAQALVEAGLTPDLIPPHEYTGRGLGEALSATLSADPSTGAPQSTDSRSGTTAEPPRVLLPVAAGAGHDFERALAAAGERADRVTAYRTVPTERHAGAERAALDSGIDAILVTSGSVARELAVRCQPLPPAARIVAIGPPTARALAELGIRPHLVATSHTVPGMLNALAAAVDASAATPTVHTPPHSTAPDSSGAHA</sequence>
<evidence type="ECO:0000313" key="4">
    <source>
        <dbReference type="Proteomes" id="UP001646141"/>
    </source>
</evidence>
<dbReference type="Pfam" id="PF02602">
    <property type="entry name" value="HEM4"/>
    <property type="match status" value="1"/>
</dbReference>
<feature type="region of interest" description="Disordered" evidence="1">
    <location>
        <begin position="132"/>
        <end position="155"/>
    </location>
</feature>
<evidence type="ECO:0000313" key="3">
    <source>
        <dbReference type="EMBL" id="MBL3689205.1"/>
    </source>
</evidence>
<dbReference type="EMBL" id="QYAD01000001">
    <property type="protein sequence ID" value="MBL3689205.1"/>
    <property type="molecule type" value="Genomic_DNA"/>
</dbReference>
<dbReference type="Gene3D" id="3.40.50.10090">
    <property type="match status" value="2"/>
</dbReference>